<sequence length="741" mass="84079">MDARIIMIQGVIPKMYWEGYTYEEVPCQIHIFTTISASITVKSMIQTARLHFISANDPSMALSELPIVKEHVDAAVRRSVDEIFKVLREKKALGTLDPPNAIIKSELLPHQKEGLWWLVQQEKAKYLPPCWEEIDGHFVNALANYSTESCPDPIRGGIFADEMGLGKILTILSLIALDKFEDLEQTEGIPIFSIGEISESGRASHETMQDMCFNMVCSSHTRTTLVVCPPAVLSVWMTQLEEHTTVGSLKVYMYYGSKRTKDANALQQYDLVLTTYNIVAKEYELLDSPMKMIEWWRVVLDEAHVIKNSDSKQSQAVNNLKAKRRWVVTGTPVQNSPLDLYAFMAFLKVEPFSIKNFWNTLIQRPLLRGDQMGFLRLQALMDTMSLRRTKDKTLVGLPTKIIWTYYVDLSDAEREIYDQMEFKAKQIIQNYIHEESSMKNYWTVLSALVRLRQICADVSLVPAELRDLLPSSQIGDVQNNPQLLPKVVMALQDDDDINCPICISHPKDTVITCCAHIFCKMCILTTLQENNRSCPICRHPLTESDLFFAPSQAAPASDREGNGPSTKATALLKLLLTERELDPTAKSIVFSQFSRMLHLLEEPLKAAGLKIQRLDGSMNANKRAQVIREFSIPAPEGATVLLASLKSSGVGVNLTMASSVYLFDPWWNPAVEEQAMDRVHRIGQRKEVRIVRMIALDTIEERILRLQETKKSLTREVFMKKQSSQDQRDISTDDLISLMQL</sequence>
<evidence type="ECO:0000256" key="4">
    <source>
        <dbReference type="ARBA" id="ARBA00022741"/>
    </source>
</evidence>
<dbReference type="GO" id="GO:0005524">
    <property type="term" value="F:ATP binding"/>
    <property type="evidence" value="ECO:0007669"/>
    <property type="project" value="UniProtKB-KW"/>
</dbReference>
<comment type="subcellular location">
    <subcellularLocation>
        <location evidence="1">Plastid</location>
    </subcellularLocation>
</comment>
<evidence type="ECO:0000256" key="10">
    <source>
        <dbReference type="PROSITE-ProRule" id="PRU00175"/>
    </source>
</evidence>
<feature type="domain" description="RING-type" evidence="11">
    <location>
        <begin position="499"/>
        <end position="538"/>
    </location>
</feature>
<proteinExistence type="inferred from homology"/>
<dbReference type="Gene3D" id="3.40.50.300">
    <property type="entry name" value="P-loop containing nucleotide triphosphate hydrolases"/>
    <property type="match status" value="1"/>
</dbReference>
<dbReference type="Pfam" id="PF13923">
    <property type="entry name" value="zf-C3HC4_2"/>
    <property type="match status" value="1"/>
</dbReference>
<evidence type="ECO:0000259" key="12">
    <source>
        <dbReference type="PROSITE" id="PS51192"/>
    </source>
</evidence>
<protein>
    <submittedName>
        <fullName evidence="14">Uncharacterized protein</fullName>
    </submittedName>
</protein>
<dbReference type="PANTHER" id="PTHR45626">
    <property type="entry name" value="TRANSCRIPTION TERMINATION FACTOR 2-RELATED"/>
    <property type="match status" value="1"/>
</dbReference>
<evidence type="ECO:0000259" key="11">
    <source>
        <dbReference type="PROSITE" id="PS50089"/>
    </source>
</evidence>
<feature type="domain" description="Helicase C-terminal" evidence="13">
    <location>
        <begin position="570"/>
        <end position="736"/>
    </location>
</feature>
<organism evidence="14 15">
    <name type="scientific">Cuscuta epithymum</name>
    <dbReference type="NCBI Taxonomy" id="186058"/>
    <lineage>
        <taxon>Eukaryota</taxon>
        <taxon>Viridiplantae</taxon>
        <taxon>Streptophyta</taxon>
        <taxon>Embryophyta</taxon>
        <taxon>Tracheophyta</taxon>
        <taxon>Spermatophyta</taxon>
        <taxon>Magnoliopsida</taxon>
        <taxon>eudicotyledons</taxon>
        <taxon>Gunneridae</taxon>
        <taxon>Pentapetalae</taxon>
        <taxon>asterids</taxon>
        <taxon>lamiids</taxon>
        <taxon>Solanales</taxon>
        <taxon>Convolvulaceae</taxon>
        <taxon>Cuscuteae</taxon>
        <taxon>Cuscuta</taxon>
        <taxon>Cuscuta subgen. Cuscuta</taxon>
    </lineage>
</organism>
<name>A0AAV0DNX9_9ASTE</name>
<dbReference type="InterPro" id="IPR050628">
    <property type="entry name" value="SNF2_RAD54_helicase_TF"/>
</dbReference>
<keyword evidence="3" id="KW-0479">Metal-binding</keyword>
<keyword evidence="7" id="KW-0347">Helicase</keyword>
<dbReference type="PANTHER" id="PTHR45626:SF17">
    <property type="entry name" value="HELICASE-LIKE TRANSCRIPTION FACTOR"/>
    <property type="match status" value="1"/>
</dbReference>
<dbReference type="Proteomes" id="UP001152523">
    <property type="component" value="Unassembled WGS sequence"/>
</dbReference>
<dbReference type="PROSITE" id="PS51192">
    <property type="entry name" value="HELICASE_ATP_BIND_1"/>
    <property type="match status" value="1"/>
</dbReference>
<dbReference type="SUPFAM" id="SSF57850">
    <property type="entry name" value="RING/U-box"/>
    <property type="match status" value="1"/>
</dbReference>
<dbReference type="InterPro" id="IPR001650">
    <property type="entry name" value="Helicase_C-like"/>
</dbReference>
<dbReference type="InterPro" id="IPR049730">
    <property type="entry name" value="SNF2/RAD54-like_C"/>
</dbReference>
<dbReference type="PROSITE" id="PS50089">
    <property type="entry name" value="ZF_RING_2"/>
    <property type="match status" value="1"/>
</dbReference>
<evidence type="ECO:0000256" key="9">
    <source>
        <dbReference type="ARBA" id="ARBA00022840"/>
    </source>
</evidence>
<dbReference type="Pfam" id="PF00271">
    <property type="entry name" value="Helicase_C"/>
    <property type="match status" value="1"/>
</dbReference>
<dbReference type="InterPro" id="IPR017907">
    <property type="entry name" value="Znf_RING_CS"/>
</dbReference>
<dbReference type="SMART" id="SM00487">
    <property type="entry name" value="DEXDc"/>
    <property type="match status" value="1"/>
</dbReference>
<dbReference type="EMBL" id="CAMAPF010000131">
    <property type="protein sequence ID" value="CAH9105384.1"/>
    <property type="molecule type" value="Genomic_DNA"/>
</dbReference>
<reference evidence="14" key="1">
    <citation type="submission" date="2022-07" db="EMBL/GenBank/DDBJ databases">
        <authorList>
            <person name="Macas J."/>
            <person name="Novak P."/>
            <person name="Neumann P."/>
        </authorList>
    </citation>
    <scope>NUCLEOTIDE SEQUENCE</scope>
</reference>
<keyword evidence="6" id="KW-0378">Hydrolase</keyword>
<feature type="domain" description="Helicase ATP-binding" evidence="12">
    <location>
        <begin position="148"/>
        <end position="350"/>
    </location>
</feature>
<keyword evidence="4" id="KW-0547">Nucleotide-binding</keyword>
<dbReference type="GO" id="GO:0006281">
    <property type="term" value="P:DNA repair"/>
    <property type="evidence" value="ECO:0007669"/>
    <property type="project" value="TreeGrafter"/>
</dbReference>
<evidence type="ECO:0000256" key="6">
    <source>
        <dbReference type="ARBA" id="ARBA00022801"/>
    </source>
</evidence>
<dbReference type="AlphaFoldDB" id="A0AAV0DNX9"/>
<dbReference type="GO" id="GO:0008270">
    <property type="term" value="F:zinc ion binding"/>
    <property type="evidence" value="ECO:0007669"/>
    <property type="project" value="UniProtKB-KW"/>
</dbReference>
<dbReference type="Gene3D" id="3.30.40.10">
    <property type="entry name" value="Zinc/RING finger domain, C3HC4 (zinc finger)"/>
    <property type="match status" value="1"/>
</dbReference>
<keyword evidence="15" id="KW-1185">Reference proteome</keyword>
<evidence type="ECO:0000259" key="13">
    <source>
        <dbReference type="PROSITE" id="PS51194"/>
    </source>
</evidence>
<keyword evidence="9" id="KW-0067">ATP-binding</keyword>
<keyword evidence="5 10" id="KW-0863">Zinc-finger</keyword>
<evidence type="ECO:0000313" key="14">
    <source>
        <dbReference type="EMBL" id="CAH9105384.1"/>
    </source>
</evidence>
<dbReference type="GO" id="GO:0008094">
    <property type="term" value="F:ATP-dependent activity, acting on DNA"/>
    <property type="evidence" value="ECO:0007669"/>
    <property type="project" value="TreeGrafter"/>
</dbReference>
<dbReference type="SUPFAM" id="SSF52540">
    <property type="entry name" value="P-loop containing nucleoside triphosphate hydrolases"/>
    <property type="match status" value="2"/>
</dbReference>
<evidence type="ECO:0000256" key="8">
    <source>
        <dbReference type="ARBA" id="ARBA00022833"/>
    </source>
</evidence>
<dbReference type="InterPro" id="IPR001841">
    <property type="entry name" value="Znf_RING"/>
</dbReference>
<dbReference type="GO" id="GO:0016787">
    <property type="term" value="F:hydrolase activity"/>
    <property type="evidence" value="ECO:0007669"/>
    <property type="project" value="UniProtKB-KW"/>
</dbReference>
<dbReference type="SMART" id="SM00184">
    <property type="entry name" value="RING"/>
    <property type="match status" value="1"/>
</dbReference>
<gene>
    <name evidence="14" type="ORF">CEPIT_LOCUS17191</name>
</gene>
<dbReference type="Gene3D" id="3.40.50.10810">
    <property type="entry name" value="Tandem AAA-ATPase domain"/>
    <property type="match status" value="1"/>
</dbReference>
<comment type="caution">
    <text evidence="14">The sequence shown here is derived from an EMBL/GenBank/DDBJ whole genome shotgun (WGS) entry which is preliminary data.</text>
</comment>
<dbReference type="GO" id="GO:0009536">
    <property type="term" value="C:plastid"/>
    <property type="evidence" value="ECO:0007669"/>
    <property type="project" value="UniProtKB-SubCell"/>
</dbReference>
<dbReference type="InterPro" id="IPR000330">
    <property type="entry name" value="SNF2_N"/>
</dbReference>
<dbReference type="InterPro" id="IPR014001">
    <property type="entry name" value="Helicase_ATP-bd"/>
</dbReference>
<evidence type="ECO:0000256" key="3">
    <source>
        <dbReference type="ARBA" id="ARBA00022723"/>
    </source>
</evidence>
<evidence type="ECO:0000256" key="7">
    <source>
        <dbReference type="ARBA" id="ARBA00022806"/>
    </source>
</evidence>
<dbReference type="PROSITE" id="PS51194">
    <property type="entry name" value="HELICASE_CTER"/>
    <property type="match status" value="1"/>
</dbReference>
<dbReference type="SMART" id="SM00490">
    <property type="entry name" value="HELICc"/>
    <property type="match status" value="1"/>
</dbReference>
<keyword evidence="8" id="KW-0862">Zinc</keyword>
<evidence type="ECO:0000256" key="5">
    <source>
        <dbReference type="ARBA" id="ARBA00022771"/>
    </source>
</evidence>
<dbReference type="PROSITE" id="PS00518">
    <property type="entry name" value="ZF_RING_1"/>
    <property type="match status" value="1"/>
</dbReference>
<dbReference type="GO" id="GO:0005634">
    <property type="term" value="C:nucleus"/>
    <property type="evidence" value="ECO:0007669"/>
    <property type="project" value="TreeGrafter"/>
</dbReference>
<dbReference type="Pfam" id="PF00176">
    <property type="entry name" value="SNF2-rel_dom"/>
    <property type="match status" value="1"/>
</dbReference>
<dbReference type="GO" id="GO:0004386">
    <property type="term" value="F:helicase activity"/>
    <property type="evidence" value="ECO:0007669"/>
    <property type="project" value="UniProtKB-KW"/>
</dbReference>
<dbReference type="InterPro" id="IPR027417">
    <property type="entry name" value="P-loop_NTPase"/>
</dbReference>
<evidence type="ECO:0000313" key="15">
    <source>
        <dbReference type="Proteomes" id="UP001152523"/>
    </source>
</evidence>
<evidence type="ECO:0000256" key="1">
    <source>
        <dbReference type="ARBA" id="ARBA00004474"/>
    </source>
</evidence>
<comment type="similarity">
    <text evidence="2">Belongs to the SNF2/RAD54 helicase family. RAD16 subfamily.</text>
</comment>
<dbReference type="InterPro" id="IPR013083">
    <property type="entry name" value="Znf_RING/FYVE/PHD"/>
</dbReference>
<dbReference type="CDD" id="cd18793">
    <property type="entry name" value="SF2_C_SNF"/>
    <property type="match status" value="1"/>
</dbReference>
<dbReference type="InterPro" id="IPR038718">
    <property type="entry name" value="SNF2-like_sf"/>
</dbReference>
<evidence type="ECO:0000256" key="2">
    <source>
        <dbReference type="ARBA" id="ARBA00008438"/>
    </source>
</evidence>
<accession>A0AAV0DNX9</accession>